<organism evidence="1 2">
    <name type="scientific">Ruminiclostridium papyrosolvens DSM 2782</name>
    <dbReference type="NCBI Taxonomy" id="588581"/>
    <lineage>
        <taxon>Bacteria</taxon>
        <taxon>Bacillati</taxon>
        <taxon>Bacillota</taxon>
        <taxon>Clostridia</taxon>
        <taxon>Eubacteriales</taxon>
        <taxon>Oscillospiraceae</taxon>
        <taxon>Ruminiclostridium</taxon>
    </lineage>
</organism>
<dbReference type="eggNOG" id="ENOG5032793">
    <property type="taxonomic scope" value="Bacteria"/>
</dbReference>
<sequence>MEQINEIYPEKPWELKPCKLEDLESKTRLRMGNEYWEKNKEDLIQKWKESVSIESKRIKLLRFLSEKDKVTLNEIYEAMGEKDKNEVLKILAVMKFQKLIEGIDNRLIMINDLGKEYLKNS</sequence>
<reference evidence="1" key="2">
    <citation type="submission" date="2011-01" db="EMBL/GenBank/DDBJ databases">
        <title>The Non-contiguous Finished genome of Clostridium papyrosolvens.</title>
        <authorList>
            <person name="Lucas S."/>
            <person name="Copeland A."/>
            <person name="Lapidus A."/>
            <person name="Cheng J.-F."/>
            <person name="Goodwin L."/>
            <person name="Pitluck S."/>
            <person name="Misra M."/>
            <person name="Chertkov O."/>
            <person name="Detter J.C."/>
            <person name="Han C."/>
            <person name="Tapia R."/>
            <person name="Land M."/>
            <person name="Hauser L."/>
            <person name="Kyrpides N."/>
            <person name="Ivanova N."/>
            <person name="Pagani I."/>
            <person name="Mouttaki H."/>
            <person name="He Z."/>
            <person name="Zhou J."/>
            <person name="Hemme C.L."/>
            <person name="Woyke T."/>
        </authorList>
    </citation>
    <scope>NUCLEOTIDE SEQUENCE [LARGE SCALE GENOMIC DNA]</scope>
    <source>
        <strain evidence="1">DSM 2782</strain>
    </source>
</reference>
<name>F1TC34_9FIRM</name>
<gene>
    <name evidence="1" type="ORF">Cpap_2634</name>
</gene>
<dbReference type="STRING" id="588581.Cpap_2634"/>
<comment type="caution">
    <text evidence="1">The sequence shown here is derived from an EMBL/GenBank/DDBJ whole genome shotgun (WGS) entry which is preliminary data.</text>
</comment>
<evidence type="ECO:0000313" key="2">
    <source>
        <dbReference type="Proteomes" id="UP000003860"/>
    </source>
</evidence>
<evidence type="ECO:0000313" key="1">
    <source>
        <dbReference type="EMBL" id="EGD47949.1"/>
    </source>
</evidence>
<proteinExistence type="predicted"/>
<dbReference type="RefSeq" id="WP_004618697.1">
    <property type="nucleotide sequence ID" value="NZ_ACXX02000005.1"/>
</dbReference>
<dbReference type="OrthoDB" id="1739456at2"/>
<evidence type="ECO:0008006" key="3">
    <source>
        <dbReference type="Google" id="ProtNLM"/>
    </source>
</evidence>
<accession>F1TC34</accession>
<dbReference type="AlphaFoldDB" id="F1TC34"/>
<keyword evidence="2" id="KW-1185">Reference proteome</keyword>
<protein>
    <recommendedName>
        <fullName evidence="3">ArsR family transcriptional regulator</fullName>
    </recommendedName>
</protein>
<dbReference type="Proteomes" id="UP000003860">
    <property type="component" value="Unassembled WGS sequence"/>
</dbReference>
<dbReference type="EMBL" id="ACXX02000005">
    <property type="protein sequence ID" value="EGD47949.1"/>
    <property type="molecule type" value="Genomic_DNA"/>
</dbReference>
<reference evidence="1" key="1">
    <citation type="submission" date="2009-07" db="EMBL/GenBank/DDBJ databases">
        <authorList>
            <consortium name="US DOE Joint Genome Institute (JGI-PGF)"/>
            <person name="Lucas S."/>
            <person name="Copeland A."/>
            <person name="Lapidus A."/>
            <person name="Glavina del Rio T."/>
            <person name="Tice H."/>
            <person name="Bruce D."/>
            <person name="Goodwin L."/>
            <person name="Pitluck S."/>
            <person name="Larimer F."/>
            <person name="Land M.L."/>
            <person name="Mouttaki H."/>
            <person name="He Z."/>
            <person name="Zhou J."/>
            <person name="Hemme C.L."/>
        </authorList>
    </citation>
    <scope>NUCLEOTIDE SEQUENCE [LARGE SCALE GENOMIC DNA]</scope>
    <source>
        <strain evidence="1">DSM 2782</strain>
    </source>
</reference>